<dbReference type="Gene3D" id="3.90.550.10">
    <property type="entry name" value="Spore Coat Polysaccharide Biosynthesis Protein SpsA, Chain A"/>
    <property type="match status" value="1"/>
</dbReference>
<evidence type="ECO:0000313" key="7">
    <source>
        <dbReference type="Proteomes" id="UP000062768"/>
    </source>
</evidence>
<evidence type="ECO:0000259" key="5">
    <source>
        <dbReference type="Pfam" id="PF00535"/>
    </source>
</evidence>
<evidence type="ECO:0000256" key="1">
    <source>
        <dbReference type="ARBA" id="ARBA00006739"/>
    </source>
</evidence>
<dbReference type="InterPro" id="IPR029044">
    <property type="entry name" value="Nucleotide-diphossugar_trans"/>
</dbReference>
<keyword evidence="4" id="KW-0472">Membrane</keyword>
<keyword evidence="3 6" id="KW-0808">Transferase</keyword>
<evidence type="ECO:0000256" key="2">
    <source>
        <dbReference type="ARBA" id="ARBA00022676"/>
    </source>
</evidence>
<keyword evidence="7" id="KW-1185">Reference proteome</keyword>
<dbReference type="Proteomes" id="UP000062768">
    <property type="component" value="Chromosome I"/>
</dbReference>
<accession>A0A0S4FQH3</accession>
<dbReference type="PATRIC" id="fig|2162.10.peg.1763"/>
<dbReference type="InterPro" id="IPR001173">
    <property type="entry name" value="Glyco_trans_2-like"/>
</dbReference>
<proteinExistence type="inferred from homology"/>
<gene>
    <name evidence="6" type="ORF">MB9_1691</name>
</gene>
<evidence type="ECO:0000256" key="3">
    <source>
        <dbReference type="ARBA" id="ARBA00022679"/>
    </source>
</evidence>
<organism evidence="6 7">
    <name type="scientific">Methanobacterium formicicum</name>
    <dbReference type="NCBI Taxonomy" id="2162"/>
    <lineage>
        <taxon>Archaea</taxon>
        <taxon>Methanobacteriati</taxon>
        <taxon>Methanobacteriota</taxon>
        <taxon>Methanomada group</taxon>
        <taxon>Methanobacteria</taxon>
        <taxon>Methanobacteriales</taxon>
        <taxon>Methanobacteriaceae</taxon>
        <taxon>Methanobacterium</taxon>
    </lineage>
</organism>
<feature type="domain" description="Glycosyltransferase 2-like" evidence="5">
    <location>
        <begin position="8"/>
        <end position="178"/>
    </location>
</feature>
<dbReference type="SUPFAM" id="SSF53448">
    <property type="entry name" value="Nucleotide-diphospho-sugar transferases"/>
    <property type="match status" value="1"/>
</dbReference>
<keyword evidence="2" id="KW-0328">Glycosyltransferase</keyword>
<dbReference type="PANTHER" id="PTHR43179:SF12">
    <property type="entry name" value="GALACTOFURANOSYLTRANSFERASE GLFT2"/>
    <property type="match status" value="1"/>
</dbReference>
<dbReference type="EMBL" id="LN734822">
    <property type="protein sequence ID" value="CEL25326.1"/>
    <property type="molecule type" value="Genomic_DNA"/>
</dbReference>
<name>A0A0S4FQH3_METFO</name>
<dbReference type="CDD" id="cd04186">
    <property type="entry name" value="GT_2_like_c"/>
    <property type="match status" value="1"/>
</dbReference>
<comment type="similarity">
    <text evidence="1">Belongs to the glycosyltransferase 2 family.</text>
</comment>
<dbReference type="PANTHER" id="PTHR43179">
    <property type="entry name" value="RHAMNOSYLTRANSFERASE WBBL"/>
    <property type="match status" value="1"/>
</dbReference>
<evidence type="ECO:0000256" key="4">
    <source>
        <dbReference type="SAM" id="Phobius"/>
    </source>
</evidence>
<sequence length="320" mass="37140">MVNCMDLTVVIPNYNGQPFLGECLESLKNQDHPFNVIIVDNASNDGSVAYIREHYPEFKLIENQENIGFAAAVNQGIKASGSHYIFLLNNDVYLEVDTISNLLKCIKTNENIFAVSSKMIQYHDRTKMDDAGDEYTILGWAKRVGYGKSPDKYVHNREIFSASAAASIYRRSILEEIGYFDENFFAYMEDVDISYRARIHGYHCWYCPEAVVYHVGSGTSGGRYNKFKTRLAARNNVYVPYKNMPWPQLLVNLVFLCTGYFIKYLFFMRKGYGEIYLDGLKEGFKSRKRIGKAIYDPKNFKNYLIIQWILIRNTFKFLFY</sequence>
<protein>
    <submittedName>
        <fullName evidence="6">Family 2 glycosyl transferase</fullName>
    </submittedName>
</protein>
<feature type="transmembrane region" description="Helical" evidence="4">
    <location>
        <begin position="246"/>
        <end position="266"/>
    </location>
</feature>
<dbReference type="GO" id="GO:0016757">
    <property type="term" value="F:glycosyltransferase activity"/>
    <property type="evidence" value="ECO:0007669"/>
    <property type="project" value="UniProtKB-KW"/>
</dbReference>
<evidence type="ECO:0000313" key="6">
    <source>
        <dbReference type="EMBL" id="CEL25326.1"/>
    </source>
</evidence>
<keyword evidence="4" id="KW-0812">Transmembrane</keyword>
<dbReference type="AlphaFoldDB" id="A0A0S4FQH3"/>
<keyword evidence="4" id="KW-1133">Transmembrane helix</keyword>
<reference evidence="6" key="1">
    <citation type="submission" date="2014-09" db="EMBL/GenBank/DDBJ databases">
        <authorList>
            <person name="Wibberg D."/>
        </authorList>
    </citation>
    <scope>NUCLEOTIDE SEQUENCE [LARGE SCALE GENOMIC DNA]</scope>
    <source>
        <strain evidence="6">Mb9</strain>
    </source>
</reference>
<dbReference type="Pfam" id="PF00535">
    <property type="entry name" value="Glycos_transf_2"/>
    <property type="match status" value="1"/>
</dbReference>